<dbReference type="AlphaFoldDB" id="F6MEY3"/>
<name>F6MEY3_HYAAB</name>
<evidence type="ECO:0000313" key="2">
    <source>
        <dbReference type="EMBL" id="AEF57459.1"/>
    </source>
</evidence>
<reference evidence="2" key="1">
    <citation type="journal article" date="2011" name="PLoS ONE">
        <title>Identification of Hyaloperonospora arabidopsidis Transcript Sequences Expressed during Infection Reveals Isolate-Specific Effectors.</title>
        <authorList>
            <person name="Cabral A."/>
            <person name="Stassen J.H."/>
            <person name="Seidl M.F."/>
            <person name="Bautor J."/>
            <person name="Parker J.E."/>
            <person name="Van den Ackerveken G."/>
        </authorList>
    </citation>
    <scope>NUCLEOTIDE SEQUENCE</scope>
    <source>
        <strain evidence="2">Waco9</strain>
    </source>
</reference>
<sequence length="72" mass="7968">MQLTSLFVAALLSSGANGGTLIRCIETSMCHSSELVFCKNRYPGHECCTDYKCKQPPPQPDPNRNVRTAWGH</sequence>
<feature type="chain" id="PRO_5003338895" evidence="1">
    <location>
        <begin position="19"/>
        <end position="72"/>
    </location>
</feature>
<evidence type="ECO:0000256" key="1">
    <source>
        <dbReference type="SAM" id="SignalP"/>
    </source>
</evidence>
<dbReference type="EMBL" id="JF800110">
    <property type="protein sequence ID" value="AEF57459.1"/>
    <property type="molecule type" value="mRNA"/>
</dbReference>
<feature type="signal peptide" evidence="1">
    <location>
        <begin position="1"/>
        <end position="18"/>
    </location>
</feature>
<keyword evidence="1" id="KW-0732">Signal</keyword>
<proteinExistence type="evidence at transcript level"/>
<accession>F6MEY3</accession>
<protein>
    <submittedName>
        <fullName evidence="2">Cysteine-rich protein</fullName>
    </submittedName>
</protein>
<organism evidence="2">
    <name type="scientific">Hyaloperonospora arabidopsidis</name>
    <name type="common">Peronospora arabidopsidis</name>
    <dbReference type="NCBI Taxonomy" id="272952"/>
    <lineage>
        <taxon>Eukaryota</taxon>
        <taxon>Sar</taxon>
        <taxon>Stramenopiles</taxon>
        <taxon>Oomycota</taxon>
        <taxon>Peronosporomycetes</taxon>
        <taxon>Peronosporales</taxon>
        <taxon>Peronosporaceae</taxon>
        <taxon>Hyaloperonospora</taxon>
    </lineage>
</organism>